<gene>
    <name evidence="1" type="ORF">H2199_008091</name>
</gene>
<evidence type="ECO:0000313" key="2">
    <source>
        <dbReference type="Proteomes" id="UP001172680"/>
    </source>
</evidence>
<proteinExistence type="predicted"/>
<evidence type="ECO:0000313" key="1">
    <source>
        <dbReference type="EMBL" id="KAJ9636416.1"/>
    </source>
</evidence>
<dbReference type="EMBL" id="JAPDRP010000025">
    <property type="protein sequence ID" value="KAJ9636416.1"/>
    <property type="molecule type" value="Genomic_DNA"/>
</dbReference>
<name>A0ACC2YM10_9PEZI</name>
<sequence>MRLTFKRKAASTQRARPASPSSIPPPSSTKRKATAEVASASSKKKRTEKLASRRRAPAATSRKAKRQPAAEASTAPIAELTIQPTIESTVLSSRDPTPKSAPSPPQATAVPIPKEDDWSSIADVEGEEEDEDEEPVFEFSSIWRVQCGKEVLKSRTVIYKVNYKGSGGLLFWDIKRFEQAALADVRPRRFDSRGIRAVISQEKQPIANNALQDIQSQRDVWKLEKILMNWFKRYPLRTLQVCITITVEELAPALDPFADLTPAPQLPQGRRSTSSTQHLILPNRLVNERAVDRPIPNLTMAYRCQNTSCSNYGKAWSGLCWIQGSDMPFNHYPISSTILTAWAKEIKDGNATVEDPNYSIMLQLASDKIARDESSKTLRAGRSPVQLGPGYGYPFQQPPPFSWPPYPPLYPPAYPQLQLPRQPTTAQLAPIPNDYPPKSSPLAAEDDPDEVVAQFIEWAKGRRSWSTQPAQGFLEELKIYLVRDGWDLDGLQKSVSEDQWKDYGFKPGYLARIRREIGPFKESRREAR</sequence>
<protein>
    <submittedName>
        <fullName evidence="1">Uncharacterized protein</fullName>
    </submittedName>
</protein>
<organism evidence="1 2">
    <name type="scientific">Coniosporium tulheliwenetii</name>
    <dbReference type="NCBI Taxonomy" id="3383036"/>
    <lineage>
        <taxon>Eukaryota</taxon>
        <taxon>Fungi</taxon>
        <taxon>Dikarya</taxon>
        <taxon>Ascomycota</taxon>
        <taxon>Pezizomycotina</taxon>
        <taxon>Dothideomycetes</taxon>
        <taxon>Dothideomycetes incertae sedis</taxon>
        <taxon>Coniosporium</taxon>
    </lineage>
</organism>
<reference evidence="1" key="1">
    <citation type="submission" date="2022-10" db="EMBL/GenBank/DDBJ databases">
        <title>Culturing micro-colonial fungi from biological soil crusts in the Mojave desert and describing Neophaeococcomyces mojavensis, and introducing the new genera and species Taxawa tesnikishii.</title>
        <authorList>
            <person name="Kurbessoian T."/>
            <person name="Stajich J.E."/>
        </authorList>
    </citation>
    <scope>NUCLEOTIDE SEQUENCE</scope>
    <source>
        <strain evidence="1">JES_115</strain>
    </source>
</reference>
<keyword evidence="2" id="KW-1185">Reference proteome</keyword>
<comment type="caution">
    <text evidence="1">The sequence shown here is derived from an EMBL/GenBank/DDBJ whole genome shotgun (WGS) entry which is preliminary data.</text>
</comment>
<dbReference type="Proteomes" id="UP001172680">
    <property type="component" value="Unassembled WGS sequence"/>
</dbReference>
<accession>A0ACC2YM10</accession>